<dbReference type="Proteomes" id="UP000001542">
    <property type="component" value="Unassembled WGS sequence"/>
</dbReference>
<gene>
    <name evidence="1" type="ORF">TVAG_424260</name>
</gene>
<proteinExistence type="predicted"/>
<reference evidence="1" key="1">
    <citation type="submission" date="2006-10" db="EMBL/GenBank/DDBJ databases">
        <authorList>
            <person name="Amadeo P."/>
            <person name="Zhao Q."/>
            <person name="Wortman J."/>
            <person name="Fraser-Liggett C."/>
            <person name="Carlton J."/>
        </authorList>
    </citation>
    <scope>NUCLEOTIDE SEQUENCE</scope>
    <source>
        <strain evidence="1">G3</strain>
    </source>
</reference>
<dbReference type="AlphaFoldDB" id="A2E1R5"/>
<reference evidence="1" key="2">
    <citation type="journal article" date="2007" name="Science">
        <title>Draft genome sequence of the sexually transmitted pathogen Trichomonas vaginalis.</title>
        <authorList>
            <person name="Carlton J.M."/>
            <person name="Hirt R.P."/>
            <person name="Silva J.C."/>
            <person name="Delcher A.L."/>
            <person name="Schatz M."/>
            <person name="Zhao Q."/>
            <person name="Wortman J.R."/>
            <person name="Bidwell S.L."/>
            <person name="Alsmark U.C.M."/>
            <person name="Besteiro S."/>
            <person name="Sicheritz-Ponten T."/>
            <person name="Noel C.J."/>
            <person name="Dacks J.B."/>
            <person name="Foster P.G."/>
            <person name="Simillion C."/>
            <person name="Van de Peer Y."/>
            <person name="Miranda-Saavedra D."/>
            <person name="Barton G.J."/>
            <person name="Westrop G.D."/>
            <person name="Mueller S."/>
            <person name="Dessi D."/>
            <person name="Fiori P.L."/>
            <person name="Ren Q."/>
            <person name="Paulsen I."/>
            <person name="Zhang H."/>
            <person name="Bastida-Corcuera F.D."/>
            <person name="Simoes-Barbosa A."/>
            <person name="Brown M.T."/>
            <person name="Hayes R.D."/>
            <person name="Mukherjee M."/>
            <person name="Okumura C.Y."/>
            <person name="Schneider R."/>
            <person name="Smith A.J."/>
            <person name="Vanacova S."/>
            <person name="Villalvazo M."/>
            <person name="Haas B.J."/>
            <person name="Pertea M."/>
            <person name="Feldblyum T.V."/>
            <person name="Utterback T.R."/>
            <person name="Shu C.L."/>
            <person name="Osoegawa K."/>
            <person name="de Jong P.J."/>
            <person name="Hrdy I."/>
            <person name="Horvathova L."/>
            <person name="Zubacova Z."/>
            <person name="Dolezal P."/>
            <person name="Malik S.B."/>
            <person name="Logsdon J.M. Jr."/>
            <person name="Henze K."/>
            <person name="Gupta A."/>
            <person name="Wang C.C."/>
            <person name="Dunne R.L."/>
            <person name="Upcroft J.A."/>
            <person name="Upcroft P."/>
            <person name="White O."/>
            <person name="Salzberg S.L."/>
            <person name="Tang P."/>
            <person name="Chiu C.-H."/>
            <person name="Lee Y.-S."/>
            <person name="Embley T.M."/>
            <person name="Coombs G.H."/>
            <person name="Mottram J.C."/>
            <person name="Tachezy J."/>
            <person name="Fraser-Liggett C.M."/>
            <person name="Johnson P.J."/>
        </authorList>
    </citation>
    <scope>NUCLEOTIDE SEQUENCE [LARGE SCALE GENOMIC DNA]</scope>
    <source>
        <strain evidence="1">G3</strain>
    </source>
</reference>
<sequence>MAPGGRNTLPEIGLWAMEPVCLLVDDWFVLSWRHHEKDHFSAIIGVERRWKTPYENYFRPLSLTFFDGE</sequence>
<dbReference type="EMBL" id="DS113286">
    <property type="protein sequence ID" value="EAY13394.1"/>
    <property type="molecule type" value="Genomic_DNA"/>
</dbReference>
<name>A2E1R5_TRIV3</name>
<evidence type="ECO:0000313" key="2">
    <source>
        <dbReference type="Proteomes" id="UP000001542"/>
    </source>
</evidence>
<dbReference type="VEuPathDB" id="TrichDB:TVAG_424260"/>
<protein>
    <submittedName>
        <fullName evidence="1">Uncharacterized protein</fullName>
    </submittedName>
</protein>
<organism evidence="1 2">
    <name type="scientific">Trichomonas vaginalis (strain ATCC PRA-98 / G3)</name>
    <dbReference type="NCBI Taxonomy" id="412133"/>
    <lineage>
        <taxon>Eukaryota</taxon>
        <taxon>Metamonada</taxon>
        <taxon>Parabasalia</taxon>
        <taxon>Trichomonadida</taxon>
        <taxon>Trichomonadidae</taxon>
        <taxon>Trichomonas</taxon>
    </lineage>
</organism>
<evidence type="ECO:0000313" key="1">
    <source>
        <dbReference type="EMBL" id="EAY13394.1"/>
    </source>
</evidence>
<keyword evidence="2" id="KW-1185">Reference proteome</keyword>
<accession>A2E1R5</accession>
<dbReference type="InParanoid" id="A2E1R5"/>